<feature type="region of interest" description="Disordered" evidence="1">
    <location>
        <begin position="54"/>
        <end position="162"/>
    </location>
</feature>
<comment type="caution">
    <text evidence="2">The sequence shown here is derived from an EMBL/GenBank/DDBJ whole genome shotgun (WGS) entry which is preliminary data.</text>
</comment>
<proteinExistence type="predicted"/>
<protein>
    <submittedName>
        <fullName evidence="2">Uncharacterized protein</fullName>
    </submittedName>
</protein>
<organism evidence="2 3">
    <name type="scientific">Henosepilachna vigintioctopunctata</name>
    <dbReference type="NCBI Taxonomy" id="420089"/>
    <lineage>
        <taxon>Eukaryota</taxon>
        <taxon>Metazoa</taxon>
        <taxon>Ecdysozoa</taxon>
        <taxon>Arthropoda</taxon>
        <taxon>Hexapoda</taxon>
        <taxon>Insecta</taxon>
        <taxon>Pterygota</taxon>
        <taxon>Neoptera</taxon>
        <taxon>Endopterygota</taxon>
        <taxon>Coleoptera</taxon>
        <taxon>Polyphaga</taxon>
        <taxon>Cucujiformia</taxon>
        <taxon>Coccinelloidea</taxon>
        <taxon>Coccinellidae</taxon>
        <taxon>Epilachninae</taxon>
        <taxon>Epilachnini</taxon>
        <taxon>Henosepilachna</taxon>
    </lineage>
</organism>
<gene>
    <name evidence="2" type="ORF">WA026_014562</name>
</gene>
<feature type="compositionally biased region" description="Polar residues" evidence="1">
    <location>
        <begin position="81"/>
        <end position="90"/>
    </location>
</feature>
<evidence type="ECO:0000313" key="3">
    <source>
        <dbReference type="Proteomes" id="UP001431783"/>
    </source>
</evidence>
<feature type="compositionally biased region" description="Pro residues" evidence="1">
    <location>
        <begin position="98"/>
        <end position="109"/>
    </location>
</feature>
<dbReference type="Proteomes" id="UP001431783">
    <property type="component" value="Unassembled WGS sequence"/>
</dbReference>
<evidence type="ECO:0000256" key="1">
    <source>
        <dbReference type="SAM" id="MobiDB-lite"/>
    </source>
</evidence>
<name>A0AAW1VG96_9CUCU</name>
<feature type="compositionally biased region" description="Polar residues" evidence="1">
    <location>
        <begin position="54"/>
        <end position="71"/>
    </location>
</feature>
<accession>A0AAW1VG96</accession>
<feature type="compositionally biased region" description="Polar residues" evidence="1">
    <location>
        <begin position="124"/>
        <end position="139"/>
    </location>
</feature>
<sequence>MQFRGEFFRFYVESSEFWGDVAESRSYRRSFQHWQKIKWSIINSFALNTCHTIPGNPTHQRTKSSPESLLNLSPAADSSARLINSESMNDISWDRPEGPPGTPPPPYPSPRLERRSTLDDSDGSFLTESGMNGSFSAENTPGRGRLIVDSSPIHAATPQVVQ</sequence>
<keyword evidence="3" id="KW-1185">Reference proteome</keyword>
<evidence type="ECO:0000313" key="2">
    <source>
        <dbReference type="EMBL" id="KAK9891320.1"/>
    </source>
</evidence>
<reference evidence="2 3" key="1">
    <citation type="submission" date="2023-03" db="EMBL/GenBank/DDBJ databases">
        <title>Genome insight into feeding habits of ladybird beetles.</title>
        <authorList>
            <person name="Li H.-S."/>
            <person name="Huang Y.-H."/>
            <person name="Pang H."/>
        </authorList>
    </citation>
    <scope>NUCLEOTIDE SEQUENCE [LARGE SCALE GENOMIC DNA]</scope>
    <source>
        <strain evidence="2">SYSU_2023b</strain>
        <tissue evidence="2">Whole body</tissue>
    </source>
</reference>
<dbReference type="EMBL" id="JARQZJ010000128">
    <property type="protein sequence ID" value="KAK9891320.1"/>
    <property type="molecule type" value="Genomic_DNA"/>
</dbReference>
<dbReference type="AlphaFoldDB" id="A0AAW1VG96"/>